<dbReference type="AlphaFoldDB" id="A0AAV6K863"/>
<evidence type="ECO:0000313" key="2">
    <source>
        <dbReference type="Proteomes" id="UP000823749"/>
    </source>
</evidence>
<proteinExistence type="predicted"/>
<comment type="caution">
    <text evidence="1">The sequence shown here is derived from an EMBL/GenBank/DDBJ whole genome shotgun (WGS) entry which is preliminary data.</text>
</comment>
<keyword evidence="2" id="KW-1185">Reference proteome</keyword>
<dbReference type="Proteomes" id="UP000823749">
    <property type="component" value="Chromosome 5"/>
</dbReference>
<evidence type="ECO:0000313" key="1">
    <source>
        <dbReference type="EMBL" id="KAG5548559.1"/>
    </source>
</evidence>
<accession>A0AAV6K863</accession>
<gene>
    <name evidence="1" type="ORF">RHGRI_014047</name>
</gene>
<protein>
    <submittedName>
        <fullName evidence="1">Uncharacterized protein</fullName>
    </submittedName>
</protein>
<sequence length="51" mass="5792">MPRPSVAKALRMTKPLRQRHDKPIACHRARQCIAHGMPRPRVAKARLTGKP</sequence>
<name>A0AAV6K863_9ERIC</name>
<reference evidence="1" key="1">
    <citation type="submission" date="2020-08" db="EMBL/GenBank/DDBJ databases">
        <title>Plant Genome Project.</title>
        <authorList>
            <person name="Zhang R.-G."/>
        </authorList>
    </citation>
    <scope>NUCLEOTIDE SEQUENCE</scope>
    <source>
        <strain evidence="1">WSP0</strain>
        <tissue evidence="1">Leaf</tissue>
    </source>
</reference>
<dbReference type="EMBL" id="JACTNZ010000005">
    <property type="protein sequence ID" value="KAG5548559.1"/>
    <property type="molecule type" value="Genomic_DNA"/>
</dbReference>
<organism evidence="1 2">
    <name type="scientific">Rhododendron griersonianum</name>
    <dbReference type="NCBI Taxonomy" id="479676"/>
    <lineage>
        <taxon>Eukaryota</taxon>
        <taxon>Viridiplantae</taxon>
        <taxon>Streptophyta</taxon>
        <taxon>Embryophyta</taxon>
        <taxon>Tracheophyta</taxon>
        <taxon>Spermatophyta</taxon>
        <taxon>Magnoliopsida</taxon>
        <taxon>eudicotyledons</taxon>
        <taxon>Gunneridae</taxon>
        <taxon>Pentapetalae</taxon>
        <taxon>asterids</taxon>
        <taxon>Ericales</taxon>
        <taxon>Ericaceae</taxon>
        <taxon>Ericoideae</taxon>
        <taxon>Rhodoreae</taxon>
        <taxon>Rhododendron</taxon>
    </lineage>
</organism>